<feature type="region of interest" description="Disordered" evidence="1">
    <location>
        <begin position="1"/>
        <end position="23"/>
    </location>
</feature>
<evidence type="ECO:0000313" key="2">
    <source>
        <dbReference type="EMBL" id="AWP02356.1"/>
    </source>
</evidence>
<evidence type="ECO:0000313" key="3">
    <source>
        <dbReference type="Proteomes" id="UP000246464"/>
    </source>
</evidence>
<proteinExistence type="predicted"/>
<dbReference type="EMBL" id="CP026248">
    <property type="protein sequence ID" value="AWP02356.1"/>
    <property type="molecule type" value="Genomic_DNA"/>
</dbReference>
<dbReference type="Proteomes" id="UP000246464">
    <property type="component" value="Chromosome 6"/>
</dbReference>
<feature type="compositionally biased region" description="Low complexity" evidence="1">
    <location>
        <begin position="67"/>
        <end position="81"/>
    </location>
</feature>
<dbReference type="AlphaFoldDB" id="A0A2U9BF38"/>
<reference evidence="2 3" key="1">
    <citation type="submission" date="2017-12" db="EMBL/GenBank/DDBJ databases">
        <title>Integrating genomic resources of turbot (Scophthalmus maximus) in depth evaluation of genetic and physical mapping variation across individuals.</title>
        <authorList>
            <person name="Martinez P."/>
        </authorList>
    </citation>
    <scope>NUCLEOTIDE SEQUENCE [LARGE SCALE GENOMIC DNA]</scope>
</reference>
<keyword evidence="3" id="KW-1185">Reference proteome</keyword>
<gene>
    <name evidence="2" type="ORF">SMAX5B_013055</name>
</gene>
<evidence type="ECO:0000256" key="1">
    <source>
        <dbReference type="SAM" id="MobiDB-lite"/>
    </source>
</evidence>
<sequence length="87" mass="9457">MVGPQFSTSHRLHTGLSSPRRESITSCYGVWARVGGGERADENSTPEFFGIIKNGRLRKSPERGHCSPSSPETESSPGASPREPVFQ</sequence>
<accession>A0A2U9BF38</accession>
<protein>
    <submittedName>
        <fullName evidence="2">Uncharacterized protein</fullName>
    </submittedName>
</protein>
<feature type="region of interest" description="Disordered" evidence="1">
    <location>
        <begin position="36"/>
        <end position="87"/>
    </location>
</feature>
<name>A0A2U9BF38_SCOMX</name>
<organism evidence="2 3">
    <name type="scientific">Scophthalmus maximus</name>
    <name type="common">Turbot</name>
    <name type="synonym">Psetta maxima</name>
    <dbReference type="NCBI Taxonomy" id="52904"/>
    <lineage>
        <taxon>Eukaryota</taxon>
        <taxon>Metazoa</taxon>
        <taxon>Chordata</taxon>
        <taxon>Craniata</taxon>
        <taxon>Vertebrata</taxon>
        <taxon>Euteleostomi</taxon>
        <taxon>Actinopterygii</taxon>
        <taxon>Neopterygii</taxon>
        <taxon>Teleostei</taxon>
        <taxon>Neoteleostei</taxon>
        <taxon>Acanthomorphata</taxon>
        <taxon>Carangaria</taxon>
        <taxon>Pleuronectiformes</taxon>
        <taxon>Pleuronectoidei</taxon>
        <taxon>Scophthalmidae</taxon>
        <taxon>Scophthalmus</taxon>
    </lineage>
</organism>